<dbReference type="EMBL" id="JAIQCV010000013">
    <property type="protein sequence ID" value="KAH1030849.1"/>
    <property type="molecule type" value="Genomic_DNA"/>
</dbReference>
<reference evidence="1 2" key="1">
    <citation type="journal article" date="2021" name="Plant Biotechnol. J.">
        <title>Multi-omics assisted identification of the key and species-specific regulatory components of drought-tolerant mechanisms in Gossypium stocksii.</title>
        <authorList>
            <person name="Yu D."/>
            <person name="Ke L."/>
            <person name="Zhang D."/>
            <person name="Wu Y."/>
            <person name="Sun Y."/>
            <person name="Mei J."/>
            <person name="Sun J."/>
            <person name="Sun Y."/>
        </authorList>
    </citation>
    <scope>NUCLEOTIDE SEQUENCE [LARGE SCALE GENOMIC DNA]</scope>
    <source>
        <strain evidence="2">cv. E1</strain>
        <tissue evidence="1">Leaf</tissue>
    </source>
</reference>
<protein>
    <submittedName>
        <fullName evidence="1">Uncharacterized protein</fullName>
    </submittedName>
</protein>
<sequence>MYHRSTLQLPLPKVHYYGTPLCSKFYPHNHIDTNANAEPNVIAYTITDAIIATSIDAKVNSNVYEFCDIVRLSVDSVTNTHRVIFYRGRSSTQPHYRGVDDTR</sequence>
<evidence type="ECO:0000313" key="1">
    <source>
        <dbReference type="EMBL" id="KAH1030849.1"/>
    </source>
</evidence>
<comment type="caution">
    <text evidence="1">The sequence shown here is derived from an EMBL/GenBank/DDBJ whole genome shotgun (WGS) entry which is preliminary data.</text>
</comment>
<organism evidence="1 2">
    <name type="scientific">Gossypium stocksii</name>
    <dbReference type="NCBI Taxonomy" id="47602"/>
    <lineage>
        <taxon>Eukaryota</taxon>
        <taxon>Viridiplantae</taxon>
        <taxon>Streptophyta</taxon>
        <taxon>Embryophyta</taxon>
        <taxon>Tracheophyta</taxon>
        <taxon>Spermatophyta</taxon>
        <taxon>Magnoliopsida</taxon>
        <taxon>eudicotyledons</taxon>
        <taxon>Gunneridae</taxon>
        <taxon>Pentapetalae</taxon>
        <taxon>rosids</taxon>
        <taxon>malvids</taxon>
        <taxon>Malvales</taxon>
        <taxon>Malvaceae</taxon>
        <taxon>Malvoideae</taxon>
        <taxon>Gossypium</taxon>
    </lineage>
</organism>
<name>A0A9D3U6P0_9ROSI</name>
<dbReference type="Proteomes" id="UP000828251">
    <property type="component" value="Unassembled WGS sequence"/>
</dbReference>
<gene>
    <name evidence="1" type="ORF">J1N35_043023</name>
</gene>
<accession>A0A9D3U6P0</accession>
<evidence type="ECO:0000313" key="2">
    <source>
        <dbReference type="Proteomes" id="UP000828251"/>
    </source>
</evidence>
<keyword evidence="2" id="KW-1185">Reference proteome</keyword>
<proteinExistence type="predicted"/>
<dbReference type="AlphaFoldDB" id="A0A9D3U6P0"/>